<dbReference type="InterPro" id="IPR012337">
    <property type="entry name" value="RNaseH-like_sf"/>
</dbReference>
<dbReference type="GO" id="GO:0005634">
    <property type="term" value="C:nucleus"/>
    <property type="evidence" value="ECO:0007669"/>
    <property type="project" value="UniProtKB-SubCell"/>
</dbReference>
<keyword evidence="4" id="KW-0862">Zinc</keyword>
<evidence type="ECO:0000256" key="5">
    <source>
        <dbReference type="ARBA" id="ARBA00023242"/>
    </source>
</evidence>
<evidence type="ECO:0000259" key="6">
    <source>
        <dbReference type="Pfam" id="PF05699"/>
    </source>
</evidence>
<dbReference type="PANTHER" id="PTHR46481">
    <property type="entry name" value="ZINC FINGER BED DOMAIN-CONTAINING PROTEIN 4"/>
    <property type="match status" value="1"/>
</dbReference>
<sequence length="383" mass="43856">MINYRILFFGQINSSVSSLPRITVPVSVKVVMFTGTGDDMNQWTQTEAFLVMDSSLYQSMLSLGLFQKYLLAPDELELLESFVELTNPYPQAITRAESDSTFASEILMQFRKYMNNTMALLALFCDPRYSYLEGVLLDRSWTYIESLAESYCGKKVENEKLEKQLSDSLKIVSPVADAEETPEKRPKVADSNVFNQFLNSKIKAQEQCSIKVVRCTFRLMHRVDYFQSQIANYKATVVSGRPSDSSPLNFWKINSVRLPQLAQLARHVLSPPQSSAAVERLFSKCGDIVGASKKESTVCQNNKQHAFEFSLIGPGREIKKRQMTMTPVTRISMREARKKRICTKRVELRMKQTKRVLRRPLPELNLVMLRIRLKSPIDISFLK</sequence>
<keyword evidence="2" id="KW-0479">Metal-binding</keyword>
<evidence type="ECO:0000256" key="4">
    <source>
        <dbReference type="ARBA" id="ARBA00022833"/>
    </source>
</evidence>
<dbReference type="InterPro" id="IPR008906">
    <property type="entry name" value="HATC_C_dom"/>
</dbReference>
<dbReference type="WBParaSite" id="Csp11.Scaffold524.g2974.t1">
    <property type="protein sequence ID" value="Csp11.Scaffold524.g2974.t1"/>
    <property type="gene ID" value="Csp11.Scaffold524.g2974"/>
</dbReference>
<dbReference type="InterPro" id="IPR052035">
    <property type="entry name" value="ZnF_BED_domain_contain"/>
</dbReference>
<dbReference type="eggNOG" id="KOG1121">
    <property type="taxonomic scope" value="Eukaryota"/>
</dbReference>
<keyword evidence="7" id="KW-1185">Reference proteome</keyword>
<evidence type="ECO:0000313" key="7">
    <source>
        <dbReference type="Proteomes" id="UP000095282"/>
    </source>
</evidence>
<comment type="subcellular location">
    <subcellularLocation>
        <location evidence="1">Nucleus</location>
    </subcellularLocation>
</comment>
<evidence type="ECO:0000256" key="1">
    <source>
        <dbReference type="ARBA" id="ARBA00004123"/>
    </source>
</evidence>
<dbReference type="Pfam" id="PF05699">
    <property type="entry name" value="Dimer_Tnp_hAT"/>
    <property type="match status" value="1"/>
</dbReference>
<keyword evidence="3" id="KW-0863">Zinc-finger</keyword>
<keyword evidence="5" id="KW-0539">Nucleus</keyword>
<dbReference type="PANTHER" id="PTHR46481:SF10">
    <property type="entry name" value="ZINC FINGER BED DOMAIN-CONTAINING PROTEIN 39"/>
    <property type="match status" value="1"/>
</dbReference>
<reference evidence="8" key="1">
    <citation type="submission" date="2016-11" db="UniProtKB">
        <authorList>
            <consortium name="WormBaseParasite"/>
        </authorList>
    </citation>
    <scope>IDENTIFICATION</scope>
</reference>
<feature type="domain" description="HAT C-terminal dimerisation" evidence="6">
    <location>
        <begin position="241"/>
        <end position="294"/>
    </location>
</feature>
<protein>
    <submittedName>
        <fullName evidence="8">Dimer_Tnp_hAT domain-containing protein</fullName>
    </submittedName>
</protein>
<accession>A0A1I7T6U2</accession>
<dbReference type="GO" id="GO:0008270">
    <property type="term" value="F:zinc ion binding"/>
    <property type="evidence" value="ECO:0007669"/>
    <property type="project" value="UniProtKB-KW"/>
</dbReference>
<evidence type="ECO:0000256" key="2">
    <source>
        <dbReference type="ARBA" id="ARBA00022723"/>
    </source>
</evidence>
<dbReference type="Proteomes" id="UP000095282">
    <property type="component" value="Unplaced"/>
</dbReference>
<evidence type="ECO:0000313" key="8">
    <source>
        <dbReference type="WBParaSite" id="Csp11.Scaffold524.g2974.t1"/>
    </source>
</evidence>
<dbReference type="SUPFAM" id="SSF53098">
    <property type="entry name" value="Ribonuclease H-like"/>
    <property type="match status" value="1"/>
</dbReference>
<evidence type="ECO:0000256" key="3">
    <source>
        <dbReference type="ARBA" id="ARBA00022771"/>
    </source>
</evidence>
<dbReference type="GO" id="GO:0046983">
    <property type="term" value="F:protein dimerization activity"/>
    <property type="evidence" value="ECO:0007669"/>
    <property type="project" value="InterPro"/>
</dbReference>
<name>A0A1I7T6U2_9PELO</name>
<organism evidence="7 8">
    <name type="scientific">Caenorhabditis tropicalis</name>
    <dbReference type="NCBI Taxonomy" id="1561998"/>
    <lineage>
        <taxon>Eukaryota</taxon>
        <taxon>Metazoa</taxon>
        <taxon>Ecdysozoa</taxon>
        <taxon>Nematoda</taxon>
        <taxon>Chromadorea</taxon>
        <taxon>Rhabditida</taxon>
        <taxon>Rhabditina</taxon>
        <taxon>Rhabditomorpha</taxon>
        <taxon>Rhabditoidea</taxon>
        <taxon>Rhabditidae</taxon>
        <taxon>Peloderinae</taxon>
        <taxon>Caenorhabditis</taxon>
    </lineage>
</organism>
<dbReference type="AlphaFoldDB" id="A0A1I7T6U2"/>
<proteinExistence type="predicted"/>